<sequence length="665" mass="74555">MTNMNWQAALQQHFGFSALRPGQQPVVEALLAGHSAAAIFPTGSGKSLCYQLPALLLPNLTLVISPLLALMQDQVQFLRSKGIAAATIDSTQSRDEAQEVMNGVRSGSIKILMVSVERLKNERFRQFIQQIPISLLVVDEAHCISEWGHNFRPDYLKLPDYCREFAIPQVLLLTATATTAVIADMQKHFAIKPEHVVCTGFYRPNLRLLAQPTAEHERVAKCATWLNYLAKKSAEKHEDFAAVIYVTLQNTAEEVAAALNAQLPFAVEAYHAGIGHEERDAIQQRFMRGNTPVIVATIAFGMGVDKSNIRQVIHYDLPKSIENYSQEIGRAGRDSKASDCIMLGDESGLTVLENFVYGDTPELSSIQQVLQTISTQTQNGQWEVLMTPLSAASNIRLLPLKTLLVNLEMRGVLTSQYSYFAEYKYRLNGNEEALLAHFQPEPQQFLRTVFNSSDKGRSWYTLNIPALEKTLAQTQTGSDVPPRLRALRALEYCQEKGWLQLESKQMTDVYRVNTALLQPALANDLYQHFAAKQQSEIQRIQHMLELFRQPRCISRTLAGYFSDNLSEDCGRCSVCRGEHQPWPVRNTQGDFAGLDARALCAPVQQAIQAQFGQPASVELLTRYLCGIYVPWLSKIKARSLGAMGRLEQQPYAQVQQWLKQSLQIP</sequence>
<dbReference type="InterPro" id="IPR032284">
    <property type="entry name" value="RecQ_Zn-bd"/>
</dbReference>
<comment type="similarity">
    <text evidence="1">Belongs to the helicase family. RecQ subfamily.</text>
</comment>
<name>A0A9X2WGU7_9GAMM</name>
<evidence type="ECO:0000256" key="12">
    <source>
        <dbReference type="ARBA" id="ARBA00044550"/>
    </source>
</evidence>
<dbReference type="PROSITE" id="PS51194">
    <property type="entry name" value="HELICASE_CTER"/>
    <property type="match status" value="1"/>
</dbReference>
<comment type="catalytic activity">
    <reaction evidence="9">
        <text>Couples ATP hydrolysis with the unwinding of duplex DNA by translocating in the 3'-5' direction.</text>
        <dbReference type="EC" id="5.6.2.4"/>
    </reaction>
</comment>
<dbReference type="EC" id="5.6.2.4" evidence="10"/>
<reference evidence="15" key="2">
    <citation type="submission" date="2022-08" db="EMBL/GenBank/DDBJ databases">
        <authorList>
            <person name="Dong C."/>
        </authorList>
    </citation>
    <scope>NUCLEOTIDE SEQUENCE</scope>
    <source>
        <strain evidence="15">59MF3M-4</strain>
    </source>
</reference>
<accession>A0A9X2WGU7</accession>
<evidence type="ECO:0000256" key="7">
    <source>
        <dbReference type="ARBA" id="ARBA00023125"/>
    </source>
</evidence>
<dbReference type="GO" id="GO:0043138">
    <property type="term" value="F:3'-5' DNA helicase activity"/>
    <property type="evidence" value="ECO:0007669"/>
    <property type="project" value="UniProtKB-EC"/>
</dbReference>
<dbReference type="InterPro" id="IPR002464">
    <property type="entry name" value="DNA/RNA_helicase_DEAH_CS"/>
</dbReference>
<evidence type="ECO:0000256" key="8">
    <source>
        <dbReference type="ARBA" id="ARBA00023235"/>
    </source>
</evidence>
<dbReference type="Proteomes" id="UP001147830">
    <property type="component" value="Unassembled WGS sequence"/>
</dbReference>
<comment type="caution">
    <text evidence="15">The sequence shown here is derived from an EMBL/GenBank/DDBJ whole genome shotgun (WGS) entry which is preliminary data.</text>
</comment>
<dbReference type="SMART" id="SM00490">
    <property type="entry name" value="HELICc"/>
    <property type="match status" value="1"/>
</dbReference>
<evidence type="ECO:0000256" key="5">
    <source>
        <dbReference type="ARBA" id="ARBA00022806"/>
    </source>
</evidence>
<evidence type="ECO:0000256" key="4">
    <source>
        <dbReference type="ARBA" id="ARBA00022801"/>
    </source>
</evidence>
<dbReference type="GO" id="GO:0005524">
    <property type="term" value="F:ATP binding"/>
    <property type="evidence" value="ECO:0007669"/>
    <property type="project" value="UniProtKB-KW"/>
</dbReference>
<feature type="domain" description="Helicase C-terminal" evidence="14">
    <location>
        <begin position="221"/>
        <end position="381"/>
    </location>
</feature>
<dbReference type="InterPro" id="IPR004589">
    <property type="entry name" value="DNA_helicase_ATP-dep_RecQ"/>
</dbReference>
<dbReference type="RefSeq" id="WP_260977071.1">
    <property type="nucleotide sequence ID" value="NZ_JAOANI010000022.1"/>
</dbReference>
<dbReference type="GO" id="GO:0005737">
    <property type="term" value="C:cytoplasm"/>
    <property type="evidence" value="ECO:0007669"/>
    <property type="project" value="TreeGrafter"/>
</dbReference>
<dbReference type="InterPro" id="IPR027417">
    <property type="entry name" value="P-loop_NTPase"/>
</dbReference>
<keyword evidence="5 15" id="KW-0347">Helicase</keyword>
<evidence type="ECO:0000259" key="14">
    <source>
        <dbReference type="PROSITE" id="PS51194"/>
    </source>
</evidence>
<evidence type="ECO:0000313" key="16">
    <source>
        <dbReference type="Proteomes" id="UP001147830"/>
    </source>
</evidence>
<dbReference type="GO" id="GO:0003677">
    <property type="term" value="F:DNA binding"/>
    <property type="evidence" value="ECO:0007669"/>
    <property type="project" value="UniProtKB-KW"/>
</dbReference>
<reference evidence="15" key="1">
    <citation type="journal article" date="2022" name="Front. Microbiol.">
        <title>Genome-based taxonomic rearrangement of Oceanobacter-related bacteria including the description of Thalassolituus hydrocarbonoclasticus sp. nov. and Thalassolituus pacificus sp. nov. and emended description of the genus Thalassolituus.</title>
        <authorList>
            <person name="Dong C."/>
            <person name="Wei L."/>
            <person name="Wang J."/>
            <person name="Lai Q."/>
            <person name="Huang Z."/>
            <person name="Shao Z."/>
        </authorList>
    </citation>
    <scope>NUCLEOTIDE SEQUENCE</scope>
    <source>
        <strain evidence="15">59MF3M-4</strain>
    </source>
</reference>
<dbReference type="GO" id="GO:0046872">
    <property type="term" value="F:metal ion binding"/>
    <property type="evidence" value="ECO:0007669"/>
    <property type="project" value="UniProtKB-KW"/>
</dbReference>
<dbReference type="GO" id="GO:0030894">
    <property type="term" value="C:replisome"/>
    <property type="evidence" value="ECO:0007669"/>
    <property type="project" value="TreeGrafter"/>
</dbReference>
<dbReference type="Pfam" id="PF00271">
    <property type="entry name" value="Helicase_C"/>
    <property type="match status" value="1"/>
</dbReference>
<dbReference type="GO" id="GO:0043590">
    <property type="term" value="C:bacterial nucleoid"/>
    <property type="evidence" value="ECO:0007669"/>
    <property type="project" value="TreeGrafter"/>
</dbReference>
<feature type="domain" description="Helicase ATP-binding" evidence="13">
    <location>
        <begin position="27"/>
        <end position="195"/>
    </location>
</feature>
<organism evidence="15 16">
    <name type="scientific">Thalassolituus pacificus</name>
    <dbReference type="NCBI Taxonomy" id="2975440"/>
    <lineage>
        <taxon>Bacteria</taxon>
        <taxon>Pseudomonadati</taxon>
        <taxon>Pseudomonadota</taxon>
        <taxon>Gammaproteobacteria</taxon>
        <taxon>Oceanospirillales</taxon>
        <taxon>Oceanospirillaceae</taxon>
        <taxon>Thalassolituus</taxon>
    </lineage>
</organism>
<dbReference type="InterPro" id="IPR036388">
    <property type="entry name" value="WH-like_DNA-bd_sf"/>
</dbReference>
<evidence type="ECO:0000256" key="10">
    <source>
        <dbReference type="ARBA" id="ARBA00034808"/>
    </source>
</evidence>
<dbReference type="PROSITE" id="PS51192">
    <property type="entry name" value="HELICASE_ATP_BIND_1"/>
    <property type="match status" value="1"/>
</dbReference>
<evidence type="ECO:0000256" key="2">
    <source>
        <dbReference type="ARBA" id="ARBA00022723"/>
    </source>
</evidence>
<dbReference type="PROSITE" id="PS00690">
    <property type="entry name" value="DEAH_ATP_HELICASE"/>
    <property type="match status" value="1"/>
</dbReference>
<proteinExistence type="inferred from homology"/>
<gene>
    <name evidence="15" type="ORF">NYR02_14510</name>
</gene>
<evidence type="ECO:0000256" key="1">
    <source>
        <dbReference type="ARBA" id="ARBA00005446"/>
    </source>
</evidence>
<keyword evidence="8" id="KW-0413">Isomerase</keyword>
<dbReference type="Pfam" id="PF16124">
    <property type="entry name" value="RecQ_Zn_bind"/>
    <property type="match status" value="1"/>
</dbReference>
<keyword evidence="16" id="KW-1185">Reference proteome</keyword>
<dbReference type="InterPro" id="IPR001650">
    <property type="entry name" value="Helicase_C-like"/>
</dbReference>
<evidence type="ECO:0000256" key="9">
    <source>
        <dbReference type="ARBA" id="ARBA00034617"/>
    </source>
</evidence>
<dbReference type="PANTHER" id="PTHR13710">
    <property type="entry name" value="DNA HELICASE RECQ FAMILY MEMBER"/>
    <property type="match status" value="1"/>
</dbReference>
<dbReference type="InterPro" id="IPR014001">
    <property type="entry name" value="Helicase_ATP-bd"/>
</dbReference>
<dbReference type="Gene3D" id="3.40.50.300">
    <property type="entry name" value="P-loop containing nucleotide triphosphate hydrolases"/>
    <property type="match status" value="2"/>
</dbReference>
<evidence type="ECO:0000256" key="11">
    <source>
        <dbReference type="ARBA" id="ARBA00044535"/>
    </source>
</evidence>
<dbReference type="SMART" id="SM00487">
    <property type="entry name" value="DEXDc"/>
    <property type="match status" value="1"/>
</dbReference>
<dbReference type="PANTHER" id="PTHR13710:SF105">
    <property type="entry name" value="ATP-DEPENDENT DNA HELICASE Q1"/>
    <property type="match status" value="1"/>
</dbReference>
<evidence type="ECO:0000313" key="15">
    <source>
        <dbReference type="EMBL" id="MCT7360231.1"/>
    </source>
</evidence>
<dbReference type="AlphaFoldDB" id="A0A9X2WGU7"/>
<keyword evidence="6" id="KW-0067">ATP-binding</keyword>
<dbReference type="EMBL" id="JAOANI010000022">
    <property type="protein sequence ID" value="MCT7360231.1"/>
    <property type="molecule type" value="Genomic_DNA"/>
</dbReference>
<dbReference type="GO" id="GO:0016787">
    <property type="term" value="F:hydrolase activity"/>
    <property type="evidence" value="ECO:0007669"/>
    <property type="project" value="UniProtKB-KW"/>
</dbReference>
<dbReference type="SUPFAM" id="SSF52540">
    <property type="entry name" value="P-loop containing nucleoside triphosphate hydrolases"/>
    <property type="match status" value="1"/>
</dbReference>
<dbReference type="Gene3D" id="1.10.10.10">
    <property type="entry name" value="Winged helix-like DNA-binding domain superfamily/Winged helix DNA-binding domain"/>
    <property type="match status" value="1"/>
</dbReference>
<evidence type="ECO:0000256" key="6">
    <source>
        <dbReference type="ARBA" id="ARBA00022840"/>
    </source>
</evidence>
<keyword evidence="2" id="KW-0479">Metal-binding</keyword>
<dbReference type="NCBIfam" id="TIGR00614">
    <property type="entry name" value="recQ_fam"/>
    <property type="match status" value="1"/>
</dbReference>
<keyword evidence="4 15" id="KW-0378">Hydrolase</keyword>
<dbReference type="Pfam" id="PF00270">
    <property type="entry name" value="DEAD"/>
    <property type="match status" value="1"/>
</dbReference>
<keyword evidence="3" id="KW-0547">Nucleotide-binding</keyword>
<evidence type="ECO:0000259" key="13">
    <source>
        <dbReference type="PROSITE" id="PS51192"/>
    </source>
</evidence>
<dbReference type="GO" id="GO:0006281">
    <property type="term" value="P:DNA repair"/>
    <property type="evidence" value="ECO:0007669"/>
    <property type="project" value="TreeGrafter"/>
</dbReference>
<protein>
    <recommendedName>
        <fullName evidence="11">ATP-dependent DNA helicase RecQ</fullName>
        <ecNumber evidence="10">5.6.2.4</ecNumber>
    </recommendedName>
    <alternativeName>
        <fullName evidence="12">DNA 3'-5' helicase RecQ</fullName>
    </alternativeName>
</protein>
<keyword evidence="7" id="KW-0238">DNA-binding</keyword>
<dbReference type="GO" id="GO:0009378">
    <property type="term" value="F:four-way junction helicase activity"/>
    <property type="evidence" value="ECO:0007669"/>
    <property type="project" value="TreeGrafter"/>
</dbReference>
<dbReference type="InterPro" id="IPR011545">
    <property type="entry name" value="DEAD/DEAH_box_helicase_dom"/>
</dbReference>
<dbReference type="GO" id="GO:0006310">
    <property type="term" value="P:DNA recombination"/>
    <property type="evidence" value="ECO:0007669"/>
    <property type="project" value="InterPro"/>
</dbReference>
<evidence type="ECO:0000256" key="3">
    <source>
        <dbReference type="ARBA" id="ARBA00022741"/>
    </source>
</evidence>